<dbReference type="VEuPathDB" id="FungiDB:A1Q1_01903"/>
<dbReference type="GO" id="GO:0005783">
    <property type="term" value="C:endoplasmic reticulum"/>
    <property type="evidence" value="ECO:0007669"/>
    <property type="project" value="TreeGrafter"/>
</dbReference>
<dbReference type="KEGG" id="tasa:A1Q1_01903"/>
<organism evidence="3 4">
    <name type="scientific">Trichosporon asahii var. asahii (strain ATCC 90039 / CBS 2479 / JCM 2466 / KCTC 7840 / NBRC 103889/ NCYC 2677 / UAMH 7654)</name>
    <name type="common">Yeast</name>
    <dbReference type="NCBI Taxonomy" id="1186058"/>
    <lineage>
        <taxon>Eukaryota</taxon>
        <taxon>Fungi</taxon>
        <taxon>Dikarya</taxon>
        <taxon>Basidiomycota</taxon>
        <taxon>Agaricomycotina</taxon>
        <taxon>Tremellomycetes</taxon>
        <taxon>Trichosporonales</taxon>
        <taxon>Trichosporonaceae</taxon>
        <taxon>Trichosporon</taxon>
    </lineage>
</organism>
<evidence type="ECO:0000313" key="3">
    <source>
        <dbReference type="EMBL" id="EJT48992.1"/>
    </source>
</evidence>
<protein>
    <submittedName>
        <fullName evidence="3">Purine nucleoside permease, putative</fullName>
    </submittedName>
</protein>
<comment type="similarity">
    <text evidence="1">Belongs to the NUP family.</text>
</comment>
<dbReference type="EMBL" id="ALBS01000182">
    <property type="protein sequence ID" value="EJT48992.1"/>
    <property type="molecule type" value="Genomic_DNA"/>
</dbReference>
<dbReference type="GO" id="GO:0055085">
    <property type="term" value="P:transmembrane transport"/>
    <property type="evidence" value="ECO:0007669"/>
    <property type="project" value="InterPro"/>
</dbReference>
<feature type="signal peptide" evidence="2">
    <location>
        <begin position="1"/>
        <end position="18"/>
    </location>
</feature>
<dbReference type="GeneID" id="25985417"/>
<dbReference type="Proteomes" id="UP000002748">
    <property type="component" value="Unassembled WGS sequence"/>
</dbReference>
<sequence>MLWSTLTVLLSTIVPALASPVAPVARNVAPAAPVTKRWDHPVAAPKVFVISMFSPEDVWTQALDLNNNITLPGLSPLFPNVRCNAAGEICHFITGEGEINAAASVTALLSTDALDLRHTYFLIAGIAGVNPNFGTLGSAGLARYAVQVALAHELDAREMPQDWPTGYFLQGTKEPNVINGAEHYGTEVFELNTNLRERVHAYTEGLTLNDTEKAQAFRVKYPQDVAKAPPSVIYGDVATSDVYFAGELLCQAFANITKLWTNGTGEYVFTAQEDNATFEVFIRYHLAGLVDFARVILLRTGSDFDRAPPGMSAYDGFTADQGGFPPALQNLFVVGNPIVQGIINDWDEFEGGIAPQDGWLSTADVLHTLDAGGARQKRSLGRYAAAREALE</sequence>
<name>J6F1H5_TRIAS</name>
<evidence type="ECO:0000256" key="2">
    <source>
        <dbReference type="SAM" id="SignalP"/>
    </source>
</evidence>
<comment type="function">
    <text evidence="1">Nucleoside permease that transports adenosine and guanosine.</text>
</comment>
<dbReference type="RefSeq" id="XP_014180386.1">
    <property type="nucleotide sequence ID" value="XM_014324911.1"/>
</dbReference>
<evidence type="ECO:0000313" key="4">
    <source>
        <dbReference type="Proteomes" id="UP000002748"/>
    </source>
</evidence>
<keyword evidence="2" id="KW-0732">Signal</keyword>
<dbReference type="PIRSF" id="PIRSF013171">
    <property type="entry name" value="Pur_nuclsid_perm"/>
    <property type="match status" value="1"/>
</dbReference>
<dbReference type="HOGENOM" id="CLU_031475_0_1_1"/>
<feature type="chain" id="PRO_5003787506" evidence="2">
    <location>
        <begin position="19"/>
        <end position="391"/>
    </location>
</feature>
<comment type="caution">
    <text evidence="3">The sequence shown here is derived from an EMBL/GenBank/DDBJ whole genome shotgun (WGS) entry which is preliminary data.</text>
</comment>
<proteinExistence type="inferred from homology"/>
<reference evidence="3 4" key="1">
    <citation type="journal article" date="2012" name="Eukaryot. Cell">
        <title>Draft genome sequence of CBS 2479, the standard type strain of Trichosporon asahii.</title>
        <authorList>
            <person name="Yang R.Y."/>
            <person name="Li H.T."/>
            <person name="Zhu H."/>
            <person name="Zhou G.P."/>
            <person name="Wang M."/>
            <person name="Wang L."/>
        </authorList>
    </citation>
    <scope>NUCLEOTIDE SEQUENCE [LARGE SCALE GENOMIC DNA]</scope>
    <source>
        <strain evidence="4">ATCC 90039 / CBS 2479 / JCM 2466 / KCTC 7840 / NCYC 2677 / UAMH 7654</strain>
    </source>
</reference>
<dbReference type="PANTHER" id="PTHR38643">
    <property type="entry name" value="PURINE NUCLEOSIDE PERMEASE C285.05-RELATED"/>
    <property type="match status" value="1"/>
</dbReference>
<dbReference type="OrthoDB" id="2331083at2759"/>
<accession>J6F1H5</accession>
<dbReference type="AlphaFoldDB" id="J6F1H5"/>
<dbReference type="Pfam" id="PF06516">
    <property type="entry name" value="NUP"/>
    <property type="match status" value="1"/>
</dbReference>
<gene>
    <name evidence="3" type="ORF">A1Q1_01903</name>
</gene>
<keyword evidence="1" id="KW-0813">Transport</keyword>
<evidence type="ECO:0000256" key="1">
    <source>
        <dbReference type="PIRNR" id="PIRNR013171"/>
    </source>
</evidence>
<dbReference type="InterPro" id="IPR009486">
    <property type="entry name" value="Pur_nuclsid_perm"/>
</dbReference>
<dbReference type="PANTHER" id="PTHR38643:SF1">
    <property type="entry name" value="PURINE NUCLEOSIDE PERMEASE C285.05-RELATED"/>
    <property type="match status" value="1"/>
</dbReference>